<comment type="subcellular location">
    <subcellularLocation>
        <location evidence="1 7">Cell inner membrane</location>
        <topology evidence="1 7">Multi-pass membrane protein</topology>
    </subcellularLocation>
</comment>
<comment type="similarity">
    <text evidence="7">Belongs to the TRAP transporter large permease family.</text>
</comment>
<accession>A0ABT1LBA3</accession>
<evidence type="ECO:0000256" key="4">
    <source>
        <dbReference type="ARBA" id="ARBA00022692"/>
    </source>
</evidence>
<keyword evidence="3 7" id="KW-0997">Cell inner membrane</keyword>
<evidence type="ECO:0000256" key="1">
    <source>
        <dbReference type="ARBA" id="ARBA00004429"/>
    </source>
</evidence>
<reference evidence="9 10" key="1">
    <citation type="submission" date="2022-07" db="EMBL/GenBank/DDBJ databases">
        <authorList>
            <person name="Li W.-J."/>
            <person name="Deng Q.-Q."/>
        </authorList>
    </citation>
    <scope>NUCLEOTIDE SEQUENCE [LARGE SCALE GENOMIC DNA]</scope>
    <source>
        <strain evidence="9 10">SYSU M60028</strain>
    </source>
</reference>
<proteinExistence type="inferred from homology"/>
<feature type="domain" description="TRAP C4-dicarboxylate transport system permease DctM subunit" evidence="8">
    <location>
        <begin position="12"/>
        <end position="427"/>
    </location>
</feature>
<dbReference type="Proteomes" id="UP001205890">
    <property type="component" value="Unassembled WGS sequence"/>
</dbReference>
<evidence type="ECO:0000256" key="5">
    <source>
        <dbReference type="ARBA" id="ARBA00022989"/>
    </source>
</evidence>
<feature type="transmembrane region" description="Helical" evidence="7">
    <location>
        <begin position="96"/>
        <end position="129"/>
    </location>
</feature>
<keyword evidence="2" id="KW-1003">Cell membrane</keyword>
<dbReference type="NCBIfam" id="TIGR00786">
    <property type="entry name" value="dctM"/>
    <property type="match status" value="1"/>
</dbReference>
<keyword evidence="6 7" id="KW-0472">Membrane</keyword>
<evidence type="ECO:0000256" key="7">
    <source>
        <dbReference type="RuleBase" id="RU369079"/>
    </source>
</evidence>
<organism evidence="9 10">
    <name type="scientific">Alsobacter ponti</name>
    <dbReference type="NCBI Taxonomy" id="2962936"/>
    <lineage>
        <taxon>Bacteria</taxon>
        <taxon>Pseudomonadati</taxon>
        <taxon>Pseudomonadota</taxon>
        <taxon>Alphaproteobacteria</taxon>
        <taxon>Hyphomicrobiales</taxon>
        <taxon>Alsobacteraceae</taxon>
        <taxon>Alsobacter</taxon>
    </lineage>
</organism>
<feature type="transmembrane region" description="Helical" evidence="7">
    <location>
        <begin position="359"/>
        <end position="379"/>
    </location>
</feature>
<evidence type="ECO:0000256" key="6">
    <source>
        <dbReference type="ARBA" id="ARBA00023136"/>
    </source>
</evidence>
<evidence type="ECO:0000256" key="2">
    <source>
        <dbReference type="ARBA" id="ARBA00022475"/>
    </source>
</evidence>
<keyword evidence="4 7" id="KW-0812">Transmembrane</keyword>
<feature type="transmembrane region" description="Helical" evidence="7">
    <location>
        <begin position="141"/>
        <end position="165"/>
    </location>
</feature>
<feature type="transmembrane region" description="Helical" evidence="7">
    <location>
        <begin position="6"/>
        <end position="39"/>
    </location>
</feature>
<evidence type="ECO:0000313" key="9">
    <source>
        <dbReference type="EMBL" id="MCP8938757.1"/>
    </source>
</evidence>
<keyword evidence="5 7" id="KW-1133">Transmembrane helix</keyword>
<dbReference type="EMBL" id="JANCLU010000007">
    <property type="protein sequence ID" value="MCP8938757.1"/>
    <property type="molecule type" value="Genomic_DNA"/>
</dbReference>
<comment type="caution">
    <text evidence="7">Lacks conserved residue(s) required for the propagation of feature annotation.</text>
</comment>
<name>A0ABT1LBA3_9HYPH</name>
<comment type="subunit">
    <text evidence="7">The complex comprises the extracytoplasmic solute receptor protein and the two transmembrane proteins.</text>
</comment>
<keyword evidence="10" id="KW-1185">Reference proteome</keyword>
<evidence type="ECO:0000259" key="8">
    <source>
        <dbReference type="Pfam" id="PF06808"/>
    </source>
</evidence>
<dbReference type="PANTHER" id="PTHR33362">
    <property type="entry name" value="SIALIC ACID TRAP TRANSPORTER PERMEASE PROTEIN SIAT-RELATED"/>
    <property type="match status" value="1"/>
</dbReference>
<dbReference type="RefSeq" id="WP_254740980.1">
    <property type="nucleotide sequence ID" value="NZ_JANCLU010000007.1"/>
</dbReference>
<feature type="transmembrane region" description="Helical" evidence="7">
    <location>
        <begin position="51"/>
        <end position="76"/>
    </location>
</feature>
<dbReference type="PIRSF" id="PIRSF006066">
    <property type="entry name" value="HI0050"/>
    <property type="match status" value="1"/>
</dbReference>
<dbReference type="InterPro" id="IPR004681">
    <property type="entry name" value="TRAP_DctM"/>
</dbReference>
<comment type="function">
    <text evidence="7">Part of the tripartite ATP-independent periplasmic (TRAP) transport system.</text>
</comment>
<gene>
    <name evidence="9" type="ORF">NK718_09550</name>
</gene>
<feature type="transmembrane region" description="Helical" evidence="7">
    <location>
        <begin position="177"/>
        <end position="200"/>
    </location>
</feature>
<keyword evidence="7" id="KW-0813">Transport</keyword>
<dbReference type="PANTHER" id="PTHR33362:SF5">
    <property type="entry name" value="C4-DICARBOXYLATE TRAP TRANSPORTER LARGE PERMEASE PROTEIN DCTM"/>
    <property type="match status" value="1"/>
</dbReference>
<dbReference type="Pfam" id="PF06808">
    <property type="entry name" value="DctM"/>
    <property type="match status" value="1"/>
</dbReference>
<sequence>MDEITVGVVGIASLFVAILAGVNVAVALGLVGILGLGALAGFMGASSTLSTVFFATTASFHFSVIPMFLLMGYFAMKAGLGEDLFEAAVKWFGRLPGGLAIATTGASAAFGAAAGSSVGTAVLFTKLALPSMLKRGYDKSLASASIAISGTLSVLIPPSTLMVVYCILTDASIGRLLLAGIIPGLVFTLIIMVVTLVYALRNPEKAPRAPERFTWTERFWSIRLIGPLVVVIGTIVGGLFFGVFTPTEGGAIGAVVTFVMAVYRQRGLKGLDLGHILRETVQTTCMIFAIIISALIFSRFLAFSGLSDLIGSTLTGLDVNRWVVVLIVTVIFTVLGMIMDAPAMLAVTLPVIEPVMRKLGFDTIWFGVYVVVLAELGLITPPVGLNCFVVKGAAGSLLRLEDVFRGITPYVFASYVMLLLLCLFPGMALFLPNAMR</sequence>
<dbReference type="InterPro" id="IPR010656">
    <property type="entry name" value="DctM"/>
</dbReference>
<feature type="transmembrane region" description="Helical" evidence="7">
    <location>
        <begin position="407"/>
        <end position="431"/>
    </location>
</feature>
<evidence type="ECO:0000313" key="10">
    <source>
        <dbReference type="Proteomes" id="UP001205890"/>
    </source>
</evidence>
<feature type="transmembrane region" description="Helical" evidence="7">
    <location>
        <begin position="322"/>
        <end position="347"/>
    </location>
</feature>
<comment type="caution">
    <text evidence="9">The sequence shown here is derived from an EMBL/GenBank/DDBJ whole genome shotgun (WGS) entry which is preliminary data.</text>
</comment>
<protein>
    <recommendedName>
        <fullName evidence="7">TRAP transporter large permease protein</fullName>
    </recommendedName>
</protein>
<evidence type="ECO:0000256" key="3">
    <source>
        <dbReference type="ARBA" id="ARBA00022519"/>
    </source>
</evidence>
<feature type="transmembrane region" description="Helical" evidence="7">
    <location>
        <begin position="220"/>
        <end position="241"/>
    </location>
</feature>
<feature type="transmembrane region" description="Helical" evidence="7">
    <location>
        <begin position="284"/>
        <end position="302"/>
    </location>
</feature>